<name>A0A2P5B8X1_PARAD</name>
<dbReference type="EMBL" id="JXTB01000335">
    <property type="protein sequence ID" value="PON45235.1"/>
    <property type="molecule type" value="Genomic_DNA"/>
</dbReference>
<dbReference type="Pfam" id="PF07714">
    <property type="entry name" value="PK_Tyr_Ser-Thr"/>
    <property type="match status" value="1"/>
</dbReference>
<dbReference type="Proteomes" id="UP000237105">
    <property type="component" value="Unassembled WGS sequence"/>
</dbReference>
<dbReference type="Gene3D" id="1.10.510.10">
    <property type="entry name" value="Transferase(Phosphotransferase) domain 1"/>
    <property type="match status" value="1"/>
</dbReference>
<dbReference type="PANTHER" id="PTHR48007:SF55">
    <property type="entry name" value="PROTEIN KINASE DOMAIN-CONTAINING PROTEIN"/>
    <property type="match status" value="1"/>
</dbReference>
<dbReference type="InterPro" id="IPR000719">
    <property type="entry name" value="Prot_kinase_dom"/>
</dbReference>
<evidence type="ECO:0000313" key="2">
    <source>
        <dbReference type="EMBL" id="PON45235.1"/>
    </source>
</evidence>
<proteinExistence type="predicted"/>
<reference evidence="3" key="1">
    <citation type="submission" date="2016-06" db="EMBL/GenBank/DDBJ databases">
        <title>Parallel loss of symbiosis genes in relatives of nitrogen-fixing non-legume Parasponia.</title>
        <authorList>
            <person name="Van Velzen R."/>
            <person name="Holmer R."/>
            <person name="Bu F."/>
            <person name="Rutten L."/>
            <person name="Van Zeijl A."/>
            <person name="Liu W."/>
            <person name="Santuari L."/>
            <person name="Cao Q."/>
            <person name="Sharma T."/>
            <person name="Shen D."/>
            <person name="Roswanjaya Y."/>
            <person name="Wardhani T."/>
            <person name="Kalhor M.S."/>
            <person name="Jansen J."/>
            <person name="Van den Hoogen J."/>
            <person name="Gungor B."/>
            <person name="Hartog M."/>
            <person name="Hontelez J."/>
            <person name="Verver J."/>
            <person name="Yang W.-C."/>
            <person name="Schijlen E."/>
            <person name="Repin R."/>
            <person name="Schilthuizen M."/>
            <person name="Schranz E."/>
            <person name="Heidstra R."/>
            <person name="Miyata K."/>
            <person name="Fedorova E."/>
            <person name="Kohlen W."/>
            <person name="Bisseling T."/>
            <person name="Smit S."/>
            <person name="Geurts R."/>
        </authorList>
    </citation>
    <scope>NUCLEOTIDE SEQUENCE [LARGE SCALE GENOMIC DNA]</scope>
    <source>
        <strain evidence="3">cv. WU1-14</strain>
    </source>
</reference>
<keyword evidence="3" id="KW-1185">Reference proteome</keyword>
<dbReference type="AlphaFoldDB" id="A0A2P5B8X1"/>
<dbReference type="GO" id="GO:0004672">
    <property type="term" value="F:protein kinase activity"/>
    <property type="evidence" value="ECO:0007669"/>
    <property type="project" value="InterPro"/>
</dbReference>
<keyword evidence="2" id="KW-0418">Kinase</keyword>
<gene>
    <name evidence="2" type="ORF">PanWU01x14_260650</name>
</gene>
<dbReference type="SUPFAM" id="SSF56112">
    <property type="entry name" value="Protein kinase-like (PK-like)"/>
    <property type="match status" value="1"/>
</dbReference>
<comment type="caution">
    <text evidence="2">The sequence shown here is derived from an EMBL/GenBank/DDBJ whole genome shotgun (WGS) entry which is preliminary data.</text>
</comment>
<evidence type="ECO:0000259" key="1">
    <source>
        <dbReference type="PROSITE" id="PS50011"/>
    </source>
</evidence>
<evidence type="ECO:0000313" key="3">
    <source>
        <dbReference type="Proteomes" id="UP000237105"/>
    </source>
</evidence>
<dbReference type="PROSITE" id="PS50011">
    <property type="entry name" value="PROTEIN_KINASE_DOM"/>
    <property type="match status" value="1"/>
</dbReference>
<dbReference type="OrthoDB" id="1890790at2759"/>
<dbReference type="PANTHER" id="PTHR48007">
    <property type="entry name" value="LEUCINE-RICH REPEAT RECEPTOR-LIKE PROTEIN KINASE PXC1"/>
    <property type="match status" value="1"/>
</dbReference>
<sequence length="392" mass="43605">MLSRALTAKPRKSFRHRTTKASYGWSKSVSICEYDDSSVVVGLMEDMPLVHCGHQGKAKSSTVLCGAGPCTSSGSISTSTIGYNWSHVSLKEVLRSSVGVLGESPVGMTEKVVLSGGRMCVLKRFRKLSVGKAEFGRRVERFAHVSGTCNHLVSFRAYLYAKRIKFVLCDYYPMGSLADLLAGCRQHGHTALDWDQRLTIMLHIARAIAFIHSQSQAQEKNMKMNVHGNIKASNVMINTDFSACLSDYGTVQLADQRVDVSDSWQWKAAAATLVPRHLYSGELCQKCDVYNFGVIILEILGGPEGTNMVMTNKLVKENIKGRIKEGEIEFFEFSLTEGKERKQASQVLDIALACTNRQPEARPLIEHILLRLEDVCNNAYDDRVVLIKNFTR</sequence>
<protein>
    <submittedName>
        <fullName evidence="2">Tyrosine-protein kinase</fullName>
    </submittedName>
</protein>
<keyword evidence="2" id="KW-0808">Transferase</keyword>
<dbReference type="GO" id="GO:0005524">
    <property type="term" value="F:ATP binding"/>
    <property type="evidence" value="ECO:0007669"/>
    <property type="project" value="InterPro"/>
</dbReference>
<dbReference type="InterPro" id="IPR046959">
    <property type="entry name" value="PRK1-6/SRF4-like"/>
</dbReference>
<feature type="domain" description="Protein kinase" evidence="1">
    <location>
        <begin position="95"/>
        <end position="375"/>
    </location>
</feature>
<organism evidence="2 3">
    <name type="scientific">Parasponia andersonii</name>
    <name type="common">Sponia andersonii</name>
    <dbReference type="NCBI Taxonomy" id="3476"/>
    <lineage>
        <taxon>Eukaryota</taxon>
        <taxon>Viridiplantae</taxon>
        <taxon>Streptophyta</taxon>
        <taxon>Embryophyta</taxon>
        <taxon>Tracheophyta</taxon>
        <taxon>Spermatophyta</taxon>
        <taxon>Magnoliopsida</taxon>
        <taxon>eudicotyledons</taxon>
        <taxon>Gunneridae</taxon>
        <taxon>Pentapetalae</taxon>
        <taxon>rosids</taxon>
        <taxon>fabids</taxon>
        <taxon>Rosales</taxon>
        <taxon>Cannabaceae</taxon>
        <taxon>Parasponia</taxon>
    </lineage>
</organism>
<accession>A0A2P5B8X1</accession>
<dbReference type="InterPro" id="IPR001245">
    <property type="entry name" value="Ser-Thr/Tyr_kinase_cat_dom"/>
</dbReference>
<dbReference type="InterPro" id="IPR011009">
    <property type="entry name" value="Kinase-like_dom_sf"/>
</dbReference>